<evidence type="ECO:0000313" key="1">
    <source>
        <dbReference type="EMBL" id="RZC71419.1"/>
    </source>
</evidence>
<dbReference type="EMBL" id="CM010721">
    <property type="protein sequence ID" value="RZC71419.1"/>
    <property type="molecule type" value="Genomic_DNA"/>
</dbReference>
<gene>
    <name evidence="1" type="ORF">C5167_034592</name>
</gene>
<dbReference type="Proteomes" id="UP000316621">
    <property type="component" value="Chromosome 7"/>
</dbReference>
<organism evidence="1 2">
    <name type="scientific">Papaver somniferum</name>
    <name type="common">Opium poppy</name>
    <dbReference type="NCBI Taxonomy" id="3469"/>
    <lineage>
        <taxon>Eukaryota</taxon>
        <taxon>Viridiplantae</taxon>
        <taxon>Streptophyta</taxon>
        <taxon>Embryophyta</taxon>
        <taxon>Tracheophyta</taxon>
        <taxon>Spermatophyta</taxon>
        <taxon>Magnoliopsida</taxon>
        <taxon>Ranunculales</taxon>
        <taxon>Papaveraceae</taxon>
        <taxon>Papaveroideae</taxon>
        <taxon>Papaver</taxon>
    </lineage>
</organism>
<evidence type="ECO:0000313" key="2">
    <source>
        <dbReference type="Proteomes" id="UP000316621"/>
    </source>
</evidence>
<dbReference type="Gramene" id="RZC71419">
    <property type="protein sequence ID" value="RZC71419"/>
    <property type="gene ID" value="C5167_034592"/>
</dbReference>
<sequence>MYVLLMSPEVLNIVRISICMAGLENWLPLQPPVEYPISTPAKCIHCNKLFPVDPFRNETSMLIFHLKMCSQL</sequence>
<reference evidence="1 2" key="1">
    <citation type="journal article" date="2018" name="Science">
        <title>The opium poppy genome and morphinan production.</title>
        <authorList>
            <person name="Guo L."/>
            <person name="Winzer T."/>
            <person name="Yang X."/>
            <person name="Li Y."/>
            <person name="Ning Z."/>
            <person name="He Z."/>
            <person name="Teodor R."/>
            <person name="Lu Y."/>
            <person name="Bowser T.A."/>
            <person name="Graham I.A."/>
            <person name="Ye K."/>
        </authorList>
    </citation>
    <scope>NUCLEOTIDE SEQUENCE [LARGE SCALE GENOMIC DNA]</scope>
    <source>
        <strain evidence="2">cv. HN1</strain>
        <tissue evidence="1">Leaves</tissue>
    </source>
</reference>
<accession>A0A4Y7KHI1</accession>
<name>A0A4Y7KHI1_PAPSO</name>
<keyword evidence="2" id="KW-1185">Reference proteome</keyword>
<protein>
    <submittedName>
        <fullName evidence="1">Uncharacterized protein</fullName>
    </submittedName>
</protein>
<proteinExistence type="predicted"/>
<dbReference type="AlphaFoldDB" id="A0A4Y7KHI1"/>